<comment type="caution">
    <text evidence="5">The sequence shown here is derived from an EMBL/GenBank/DDBJ whole genome shotgun (WGS) entry which is preliminary data.</text>
</comment>
<dbReference type="SMART" id="SM00065">
    <property type="entry name" value="GAF"/>
    <property type="match status" value="1"/>
</dbReference>
<keyword evidence="1" id="KW-0175">Coiled coil</keyword>
<feature type="transmembrane region" description="Helical" evidence="3">
    <location>
        <begin position="127"/>
        <end position="145"/>
    </location>
</feature>
<feature type="transmembrane region" description="Helical" evidence="3">
    <location>
        <begin position="21"/>
        <end position="43"/>
    </location>
</feature>
<dbReference type="RefSeq" id="WP_346760231.1">
    <property type="nucleotide sequence ID" value="NZ_JAUJEB010000005.1"/>
</dbReference>
<feature type="transmembrane region" description="Helical" evidence="3">
    <location>
        <begin position="49"/>
        <end position="66"/>
    </location>
</feature>
<evidence type="ECO:0000259" key="4">
    <source>
        <dbReference type="SMART" id="SM00065"/>
    </source>
</evidence>
<accession>A0ABT8LF21</accession>
<keyword evidence="3" id="KW-0472">Membrane</keyword>
<feature type="transmembrane region" description="Helical" evidence="3">
    <location>
        <begin position="73"/>
        <end position="93"/>
    </location>
</feature>
<dbReference type="EMBL" id="JAUJEB010000005">
    <property type="protein sequence ID" value="MDN5214893.1"/>
    <property type="molecule type" value="Genomic_DNA"/>
</dbReference>
<feature type="domain" description="GAF" evidence="4">
    <location>
        <begin position="250"/>
        <end position="397"/>
    </location>
</feature>
<sequence length="485" mass="54260">MKIAKIGVDENYPAYLQRKIILSNQIALVISLLVAAPFIVISLIHFPKIAYLPAIGTVVCLSTLGFNYLRLQVIARIIIALLPVLLTSAYSGYVNHAGATALPPLAMLSLSFTLIIFLVFDVREKAYLISLSVISIAVLLSMNVFNEWLELDMDNEVMATGYLSNVTIVLSIVVGGGCILILAKQSQAAEDTALELLEKSKETNQQLSGKEEELKENLKKIEETQLEEKKRQWAGEGISQAIKIMRDYEDIQQLSDDLISFTVKYMEANQGGLFILNEDNPDDPYLELVSAYAFDRKKFLEKRVEIGQSLVGQAYLEGDYILLTEIPENYVNITSGLGHSNPRSVLIMPTTVNEKTLGLIELASFNEFEEHQIQFLQTLGENIASTLDSGRSTASMQKLLAESQQQAEEMRAQEEEMRQNQEELQATQEELGRQKGEMEEEIAQLKEALEKYQNQEADATDSQKIKFDDNLTAKDNDTKAAKTKK</sequence>
<evidence type="ECO:0000256" key="3">
    <source>
        <dbReference type="SAM" id="Phobius"/>
    </source>
</evidence>
<feature type="compositionally biased region" description="Basic and acidic residues" evidence="2">
    <location>
        <begin position="461"/>
        <end position="485"/>
    </location>
</feature>
<name>A0ABT8LF21_9BACT</name>
<evidence type="ECO:0000313" key="5">
    <source>
        <dbReference type="EMBL" id="MDN5214893.1"/>
    </source>
</evidence>
<dbReference type="Pfam" id="PF13185">
    <property type="entry name" value="GAF_2"/>
    <property type="match status" value="1"/>
</dbReference>
<feature type="transmembrane region" description="Helical" evidence="3">
    <location>
        <begin position="165"/>
        <end position="183"/>
    </location>
</feature>
<evidence type="ECO:0000256" key="1">
    <source>
        <dbReference type="SAM" id="Coils"/>
    </source>
</evidence>
<dbReference type="InterPro" id="IPR029016">
    <property type="entry name" value="GAF-like_dom_sf"/>
</dbReference>
<feature type="compositionally biased region" description="Basic and acidic residues" evidence="2">
    <location>
        <begin position="408"/>
        <end position="421"/>
    </location>
</feature>
<dbReference type="Gene3D" id="3.30.450.40">
    <property type="match status" value="1"/>
</dbReference>
<evidence type="ECO:0000313" key="6">
    <source>
        <dbReference type="Proteomes" id="UP001172083"/>
    </source>
</evidence>
<organism evidence="5 6">
    <name type="scientific">Agaribacillus aureus</name>
    <dbReference type="NCBI Taxonomy" id="3051825"/>
    <lineage>
        <taxon>Bacteria</taxon>
        <taxon>Pseudomonadati</taxon>
        <taxon>Bacteroidota</taxon>
        <taxon>Cytophagia</taxon>
        <taxon>Cytophagales</taxon>
        <taxon>Splendidivirgaceae</taxon>
        <taxon>Agaribacillus</taxon>
    </lineage>
</organism>
<dbReference type="InterPro" id="IPR003018">
    <property type="entry name" value="GAF"/>
</dbReference>
<feature type="region of interest" description="Disordered" evidence="2">
    <location>
        <begin position="453"/>
        <end position="485"/>
    </location>
</feature>
<gene>
    <name evidence="5" type="ORF">QQ020_22625</name>
</gene>
<feature type="coiled-coil region" evidence="1">
    <location>
        <begin position="193"/>
        <end position="231"/>
    </location>
</feature>
<proteinExistence type="predicted"/>
<dbReference type="SUPFAM" id="SSF55781">
    <property type="entry name" value="GAF domain-like"/>
    <property type="match status" value="1"/>
</dbReference>
<feature type="transmembrane region" description="Helical" evidence="3">
    <location>
        <begin position="99"/>
        <end position="120"/>
    </location>
</feature>
<keyword evidence="3" id="KW-1133">Transmembrane helix</keyword>
<keyword evidence="6" id="KW-1185">Reference proteome</keyword>
<dbReference type="Proteomes" id="UP001172083">
    <property type="component" value="Unassembled WGS sequence"/>
</dbReference>
<reference evidence="5" key="1">
    <citation type="submission" date="2023-06" db="EMBL/GenBank/DDBJ databases">
        <title>Genomic of Agaribacillus aureum.</title>
        <authorList>
            <person name="Wang G."/>
        </authorList>
    </citation>
    <scope>NUCLEOTIDE SEQUENCE</scope>
    <source>
        <strain evidence="5">BMA12</strain>
    </source>
</reference>
<feature type="region of interest" description="Disordered" evidence="2">
    <location>
        <begin position="400"/>
        <end position="438"/>
    </location>
</feature>
<evidence type="ECO:0000256" key="2">
    <source>
        <dbReference type="SAM" id="MobiDB-lite"/>
    </source>
</evidence>
<protein>
    <submittedName>
        <fullName evidence="5">GAF domain-containing protein</fullName>
    </submittedName>
</protein>
<keyword evidence="3" id="KW-0812">Transmembrane</keyword>